<comment type="caution">
    <text evidence="3">The sequence shown here is derived from an EMBL/GenBank/DDBJ whole genome shotgun (WGS) entry which is preliminary data.</text>
</comment>
<dbReference type="GO" id="GO:0034472">
    <property type="term" value="P:snRNA 3'-end processing"/>
    <property type="evidence" value="ECO:0007669"/>
    <property type="project" value="TreeGrafter"/>
</dbReference>
<dbReference type="InterPro" id="IPR027074">
    <property type="entry name" value="Integrator_9su"/>
</dbReference>
<evidence type="ECO:0000313" key="3">
    <source>
        <dbReference type="EMBL" id="RUP46547.1"/>
    </source>
</evidence>
<proteinExistence type="predicted"/>
<keyword evidence="4" id="KW-1185">Reference proteome</keyword>
<dbReference type="PANTHER" id="PTHR46094:SF1">
    <property type="entry name" value="INTEGRATOR COMPLEX SUBUNIT 9"/>
    <property type="match status" value="1"/>
</dbReference>
<reference evidence="3 4" key="1">
    <citation type="journal article" date="2018" name="New Phytol.">
        <title>Phylogenomics of Endogonaceae and evolution of mycorrhizas within Mucoromycota.</title>
        <authorList>
            <person name="Chang Y."/>
            <person name="Desiro A."/>
            <person name="Na H."/>
            <person name="Sandor L."/>
            <person name="Lipzen A."/>
            <person name="Clum A."/>
            <person name="Barry K."/>
            <person name="Grigoriev I.V."/>
            <person name="Martin F.M."/>
            <person name="Stajich J.E."/>
            <person name="Smith M.E."/>
            <person name="Bonito G."/>
            <person name="Spatafora J.W."/>
        </authorList>
    </citation>
    <scope>NUCLEOTIDE SEQUENCE [LARGE SCALE GENOMIC DNA]</scope>
    <source>
        <strain evidence="3 4">GMNB39</strain>
    </source>
</reference>
<dbReference type="AlphaFoldDB" id="A0A433D6P2"/>
<comment type="subcellular location">
    <subcellularLocation>
        <location evidence="1">Nucleus</location>
    </subcellularLocation>
</comment>
<evidence type="ECO:0000256" key="2">
    <source>
        <dbReference type="ARBA" id="ARBA00023242"/>
    </source>
</evidence>
<name>A0A433D6P2_9FUNG</name>
<dbReference type="OrthoDB" id="5600060at2759"/>
<accession>A0A433D6P2</accession>
<evidence type="ECO:0000313" key="4">
    <source>
        <dbReference type="Proteomes" id="UP000268093"/>
    </source>
</evidence>
<dbReference type="EMBL" id="RBNI01005682">
    <property type="protein sequence ID" value="RUP46547.1"/>
    <property type="molecule type" value="Genomic_DNA"/>
</dbReference>
<protein>
    <submittedName>
        <fullName evidence="3">Uncharacterized protein</fullName>
    </submittedName>
</protein>
<sequence>MWGNKSTNTCLFTETDIDYRTLLTTLHHTLRMDMVHCPIDTRLSFNDVRDMIRRLDRAPQFVLVPKDVKEDNIEMELDGEEGPTGKGKEWKEDQSVTTWKVYGDGEVVGIDVDRGWERVMISEKLAKTIRASKFTNGGDILNTSMARDEDVRVVLRDIIVGGLVEVYNANQIVDI</sequence>
<dbReference type="PANTHER" id="PTHR46094">
    <property type="entry name" value="INTEGRATOR COMPLEX SUBUNIT 9"/>
    <property type="match status" value="1"/>
</dbReference>
<gene>
    <name evidence="3" type="ORF">BC936DRAFT_146819</name>
</gene>
<dbReference type="Proteomes" id="UP000268093">
    <property type="component" value="Unassembled WGS sequence"/>
</dbReference>
<evidence type="ECO:0000256" key="1">
    <source>
        <dbReference type="ARBA" id="ARBA00004123"/>
    </source>
</evidence>
<dbReference type="GO" id="GO:0032039">
    <property type="term" value="C:integrator complex"/>
    <property type="evidence" value="ECO:0007669"/>
    <property type="project" value="InterPro"/>
</dbReference>
<organism evidence="3 4">
    <name type="scientific">Jimgerdemannia flammicorona</name>
    <dbReference type="NCBI Taxonomy" id="994334"/>
    <lineage>
        <taxon>Eukaryota</taxon>
        <taxon>Fungi</taxon>
        <taxon>Fungi incertae sedis</taxon>
        <taxon>Mucoromycota</taxon>
        <taxon>Mucoromycotina</taxon>
        <taxon>Endogonomycetes</taxon>
        <taxon>Endogonales</taxon>
        <taxon>Endogonaceae</taxon>
        <taxon>Jimgerdemannia</taxon>
    </lineage>
</organism>
<keyword evidence="2" id="KW-0539">Nucleus</keyword>